<dbReference type="OrthoDB" id="663900at2"/>
<dbReference type="PANTHER" id="PTHR14239">
    <property type="entry name" value="DUDULIN-RELATED"/>
    <property type="match status" value="1"/>
</dbReference>
<organism evidence="3 4">
    <name type="scientific">Microscilla marina ATCC 23134</name>
    <dbReference type="NCBI Taxonomy" id="313606"/>
    <lineage>
        <taxon>Bacteria</taxon>
        <taxon>Pseudomonadati</taxon>
        <taxon>Bacteroidota</taxon>
        <taxon>Cytophagia</taxon>
        <taxon>Cytophagales</taxon>
        <taxon>Microscillaceae</taxon>
        <taxon>Microscilla</taxon>
    </lineage>
</organism>
<dbReference type="InterPro" id="IPR051267">
    <property type="entry name" value="STEAP_metalloreductase"/>
</dbReference>
<dbReference type="GO" id="GO:0016491">
    <property type="term" value="F:oxidoreductase activity"/>
    <property type="evidence" value="ECO:0007669"/>
    <property type="project" value="UniProtKB-KW"/>
</dbReference>
<dbReference type="eggNOG" id="COG2085">
    <property type="taxonomic scope" value="Bacteria"/>
</dbReference>
<evidence type="ECO:0000313" key="4">
    <source>
        <dbReference type="Proteomes" id="UP000004095"/>
    </source>
</evidence>
<dbReference type="InterPro" id="IPR036291">
    <property type="entry name" value="NAD(P)-bd_dom_sf"/>
</dbReference>
<proteinExistence type="predicted"/>
<dbReference type="Gene3D" id="3.40.50.720">
    <property type="entry name" value="NAD(P)-binding Rossmann-like Domain"/>
    <property type="match status" value="1"/>
</dbReference>
<sequence>MNIAIIGTGNVGGALATQWSKAAHTIFLGVKEVTDFKGKHLLQNPHTSVHTVADAAQQAEVILVATPPQIAPQLAAQMGNVAGKVIIDATNTINASPEGYPTAFHAFAALTKAEVIKCFNTTGFENMQQPDYGHVVLDMMMAGSSEQAKAITGRLAQEAGFAHCYDFGKADKVVLLEQFALSWINLAIFQGMGRDIGFKLVRRQT</sequence>
<dbReference type="Proteomes" id="UP000004095">
    <property type="component" value="Unassembled WGS sequence"/>
</dbReference>
<gene>
    <name evidence="3" type="ORF">M23134_05102</name>
</gene>
<keyword evidence="1" id="KW-0560">Oxidoreductase</keyword>
<comment type="caution">
    <text evidence="3">The sequence shown here is derived from an EMBL/GenBank/DDBJ whole genome shotgun (WGS) entry which is preliminary data.</text>
</comment>
<dbReference type="AlphaFoldDB" id="A1ZD57"/>
<keyword evidence="4" id="KW-1185">Reference proteome</keyword>
<dbReference type="InterPro" id="IPR028939">
    <property type="entry name" value="P5C_Rdtase_cat_N"/>
</dbReference>
<dbReference type="SUPFAM" id="SSF51735">
    <property type="entry name" value="NAD(P)-binding Rossmann-fold domains"/>
    <property type="match status" value="1"/>
</dbReference>
<accession>A1ZD57</accession>
<protein>
    <submittedName>
        <fullName evidence="3">NADP oxidoreductase coenzyme f420-dependent superfamily</fullName>
    </submittedName>
</protein>
<dbReference type="EMBL" id="AAWS01000002">
    <property type="protein sequence ID" value="EAY31596.1"/>
    <property type="molecule type" value="Genomic_DNA"/>
</dbReference>
<name>A1ZD57_MICM2</name>
<feature type="domain" description="Pyrroline-5-carboxylate reductase catalytic N-terminal" evidence="2">
    <location>
        <begin position="3"/>
        <end position="91"/>
    </location>
</feature>
<dbReference type="RefSeq" id="WP_002693319.1">
    <property type="nucleotide sequence ID" value="NZ_AAWS01000002.1"/>
</dbReference>
<evidence type="ECO:0000256" key="1">
    <source>
        <dbReference type="ARBA" id="ARBA00023002"/>
    </source>
</evidence>
<reference evidence="3 4" key="1">
    <citation type="submission" date="2007-01" db="EMBL/GenBank/DDBJ databases">
        <authorList>
            <person name="Haygood M."/>
            <person name="Podell S."/>
            <person name="Anderson C."/>
            <person name="Hopkinson B."/>
            <person name="Roe K."/>
            <person name="Barbeau K."/>
            <person name="Gaasterland T."/>
            <person name="Ferriera S."/>
            <person name="Johnson J."/>
            <person name="Kravitz S."/>
            <person name="Beeson K."/>
            <person name="Sutton G."/>
            <person name="Rogers Y.-H."/>
            <person name="Friedman R."/>
            <person name="Frazier M."/>
            <person name="Venter J.C."/>
        </authorList>
    </citation>
    <scope>NUCLEOTIDE SEQUENCE [LARGE SCALE GENOMIC DNA]</scope>
    <source>
        <strain evidence="3 4">ATCC 23134</strain>
    </source>
</reference>
<dbReference type="Pfam" id="PF03807">
    <property type="entry name" value="F420_oxidored"/>
    <property type="match status" value="1"/>
</dbReference>
<evidence type="ECO:0000259" key="2">
    <source>
        <dbReference type="Pfam" id="PF03807"/>
    </source>
</evidence>
<evidence type="ECO:0000313" key="3">
    <source>
        <dbReference type="EMBL" id="EAY31596.1"/>
    </source>
</evidence>